<protein>
    <recommendedName>
        <fullName evidence="3">Alpha/beta hydrolase fold-3 domain-containing protein</fullName>
    </recommendedName>
</protein>
<organism evidence="4 5">
    <name type="scientific">Rhodofomes roseus</name>
    <dbReference type="NCBI Taxonomy" id="34475"/>
    <lineage>
        <taxon>Eukaryota</taxon>
        <taxon>Fungi</taxon>
        <taxon>Dikarya</taxon>
        <taxon>Basidiomycota</taxon>
        <taxon>Agaricomycotina</taxon>
        <taxon>Agaricomycetes</taxon>
        <taxon>Polyporales</taxon>
        <taxon>Rhodofomes</taxon>
    </lineage>
</organism>
<dbReference type="STRING" id="34475.A0A4Y9Z3X9"/>
<evidence type="ECO:0000256" key="1">
    <source>
        <dbReference type="ARBA" id="ARBA00022801"/>
    </source>
</evidence>
<feature type="compositionally biased region" description="Basic and acidic residues" evidence="2">
    <location>
        <begin position="486"/>
        <end position="505"/>
    </location>
</feature>
<dbReference type="InterPro" id="IPR050300">
    <property type="entry name" value="GDXG_lipolytic_enzyme"/>
</dbReference>
<feature type="compositionally biased region" description="Basic and acidic residues" evidence="2">
    <location>
        <begin position="568"/>
        <end position="585"/>
    </location>
</feature>
<gene>
    <name evidence="4" type="ORF">EVJ58_g928</name>
</gene>
<dbReference type="InterPro" id="IPR029058">
    <property type="entry name" value="AB_hydrolase_fold"/>
</dbReference>
<dbReference type="SUPFAM" id="SSF53474">
    <property type="entry name" value="alpha/beta-Hydrolases"/>
    <property type="match status" value="1"/>
</dbReference>
<feature type="region of interest" description="Disordered" evidence="2">
    <location>
        <begin position="1"/>
        <end position="53"/>
    </location>
</feature>
<dbReference type="FunFam" id="3.40.50.1820:FF:000252">
    <property type="entry name" value="Related to calmodulin-dependent protein kinase"/>
    <property type="match status" value="1"/>
</dbReference>
<feature type="region of interest" description="Disordered" evidence="2">
    <location>
        <begin position="471"/>
        <end position="600"/>
    </location>
</feature>
<reference evidence="4 5" key="1">
    <citation type="submission" date="2019-01" db="EMBL/GenBank/DDBJ databases">
        <title>Genome sequencing of the rare red list fungi Fomitopsis rosea.</title>
        <authorList>
            <person name="Buettner E."/>
            <person name="Kellner H."/>
        </authorList>
    </citation>
    <scope>NUCLEOTIDE SEQUENCE [LARGE SCALE GENOMIC DNA]</scope>
    <source>
        <strain evidence="4 5">DSM 105464</strain>
    </source>
</reference>
<evidence type="ECO:0000313" key="4">
    <source>
        <dbReference type="EMBL" id="TFY68598.1"/>
    </source>
</evidence>
<dbReference type="PANTHER" id="PTHR48081">
    <property type="entry name" value="AB HYDROLASE SUPERFAMILY PROTEIN C4A8.06C"/>
    <property type="match status" value="1"/>
</dbReference>
<sequence length="725" mass="79583">MPWPLSLIWPGSSESDKDDAKGAKDKENSDGSVTEAGSSAVKEVADATPSPTDLLQHFEQPGLSIPPGARVGDPKLKQRERQPLSLWQLGKMAAFGAAKATELFSELVYHHVWGPRRKSWAIEMTLLSALMRNSLIRMLMSVSGYIPVSSDALVTPVTFPVRRRKLPGILAELDAAENGRRELSGEWVVGKRTWRRLQSEWRAQRTQARSDASSSPGSPSQEHRRNERVVLYLHGGAYYTCNAASHRLITIPLAKYLDARLFAVDYRLAPETRFPGPLHDAVSAYLRLVDDLHIPPENIIVAGDSAGGGLSLALLLYLRDNGLPLPSAAILFSPWVDLTMSCDSWDSNAEYDIVPRPVPGDHLNPIACYLGEHMEKYLTHPYASPLFGDFRGLPPMLIQAGECEVLRDEITLLAHKAKLAGVEVRHELYEDAVHVFQALPFLEAAQHAFGSCLDFVLHFLPQFQRKTPQELAGATERGLEQEIDTDAQRVVRGDGMETASRREDISSGSGTEQARERPELTVDASRGESPSSSDQEGPSWSAQWPTPPESDGSDESDGEDEHLRMKRKDVAAKTSARESERQKAHSERHKPQHRPSLRRLRSTFSFIADASYRSASEHVQTVPAHRGEPSFEHQQGGGGDLAGAHACRVDDKHGAVEGPSAVAVAAEEARCEPPGHTFADPAVRELGPCTRDDDVQARRLPTTEALADALLFGTIGLFSCCCPCC</sequence>
<evidence type="ECO:0000259" key="3">
    <source>
        <dbReference type="Pfam" id="PF07859"/>
    </source>
</evidence>
<feature type="compositionally biased region" description="Basic and acidic residues" evidence="2">
    <location>
        <begin position="14"/>
        <end position="29"/>
    </location>
</feature>
<feature type="region of interest" description="Disordered" evidence="2">
    <location>
        <begin position="205"/>
        <end position="225"/>
    </location>
</feature>
<feature type="compositionally biased region" description="Basic residues" evidence="2">
    <location>
        <begin position="586"/>
        <end position="600"/>
    </location>
</feature>
<dbReference type="AlphaFoldDB" id="A0A4Y9Z3X9"/>
<keyword evidence="1" id="KW-0378">Hydrolase</keyword>
<comment type="caution">
    <text evidence="4">The sequence shown here is derived from an EMBL/GenBank/DDBJ whole genome shotgun (WGS) entry which is preliminary data.</text>
</comment>
<proteinExistence type="predicted"/>
<dbReference type="Pfam" id="PF07859">
    <property type="entry name" value="Abhydrolase_3"/>
    <property type="match status" value="1"/>
</dbReference>
<accession>A0A4Y9Z3X9</accession>
<feature type="compositionally biased region" description="Polar residues" evidence="2">
    <location>
        <begin position="528"/>
        <end position="544"/>
    </location>
</feature>
<dbReference type="EMBL" id="SEKV01000027">
    <property type="protein sequence ID" value="TFY68598.1"/>
    <property type="molecule type" value="Genomic_DNA"/>
</dbReference>
<feature type="compositionally biased region" description="Acidic residues" evidence="2">
    <location>
        <begin position="551"/>
        <end position="560"/>
    </location>
</feature>
<dbReference type="InterPro" id="IPR013094">
    <property type="entry name" value="AB_hydrolase_3"/>
</dbReference>
<feature type="region of interest" description="Disordered" evidence="2">
    <location>
        <begin position="58"/>
        <end position="77"/>
    </location>
</feature>
<evidence type="ECO:0000313" key="5">
    <source>
        <dbReference type="Proteomes" id="UP000298390"/>
    </source>
</evidence>
<name>A0A4Y9Z3X9_9APHY</name>
<evidence type="ECO:0000256" key="2">
    <source>
        <dbReference type="SAM" id="MobiDB-lite"/>
    </source>
</evidence>
<dbReference type="Proteomes" id="UP000298390">
    <property type="component" value="Unassembled WGS sequence"/>
</dbReference>
<dbReference type="PANTHER" id="PTHR48081:SF26">
    <property type="entry name" value="ALPHA_BETA HYDROLASE FOLD-3 DOMAIN-CONTAINING PROTEIN"/>
    <property type="match status" value="1"/>
</dbReference>
<dbReference type="GO" id="GO:0016787">
    <property type="term" value="F:hydrolase activity"/>
    <property type="evidence" value="ECO:0007669"/>
    <property type="project" value="UniProtKB-KW"/>
</dbReference>
<feature type="domain" description="Alpha/beta hydrolase fold-3" evidence="3">
    <location>
        <begin position="230"/>
        <end position="437"/>
    </location>
</feature>
<feature type="compositionally biased region" description="Low complexity" evidence="2">
    <location>
        <begin position="210"/>
        <end position="220"/>
    </location>
</feature>
<dbReference type="Gene3D" id="3.40.50.1820">
    <property type="entry name" value="alpha/beta hydrolase"/>
    <property type="match status" value="1"/>
</dbReference>